<dbReference type="Proteomes" id="UP001498476">
    <property type="component" value="Unassembled WGS sequence"/>
</dbReference>
<evidence type="ECO:0000256" key="2">
    <source>
        <dbReference type="ARBA" id="ARBA00023002"/>
    </source>
</evidence>
<reference evidence="3 4" key="1">
    <citation type="journal article" date="2025" name="Microbiol. Resour. Announc.">
        <title>Draft genome sequences for Neonectria magnoliae and Neonectria punicea, canker pathogens of Liriodendron tulipifera and Acer saccharum in West Virginia.</title>
        <authorList>
            <person name="Petronek H.M."/>
            <person name="Kasson M.T."/>
            <person name="Metheny A.M."/>
            <person name="Stauder C.M."/>
            <person name="Lovett B."/>
            <person name="Lynch S.C."/>
            <person name="Garnas J.R."/>
            <person name="Kasson L.R."/>
            <person name="Stajich J.E."/>
        </authorList>
    </citation>
    <scope>NUCLEOTIDE SEQUENCE [LARGE SCALE GENOMIC DNA]</scope>
    <source>
        <strain evidence="3 4">NRRL 64653</strain>
    </source>
</reference>
<evidence type="ECO:0000313" key="3">
    <source>
        <dbReference type="EMBL" id="KAK7420367.1"/>
    </source>
</evidence>
<organism evidence="3 4">
    <name type="scientific">Neonectria punicea</name>
    <dbReference type="NCBI Taxonomy" id="979145"/>
    <lineage>
        <taxon>Eukaryota</taxon>
        <taxon>Fungi</taxon>
        <taxon>Dikarya</taxon>
        <taxon>Ascomycota</taxon>
        <taxon>Pezizomycotina</taxon>
        <taxon>Sordariomycetes</taxon>
        <taxon>Hypocreomycetidae</taxon>
        <taxon>Hypocreales</taxon>
        <taxon>Nectriaceae</taxon>
        <taxon>Neonectria</taxon>
    </lineage>
</organism>
<dbReference type="PANTHER" id="PTHR24320">
    <property type="entry name" value="RETINOL DEHYDROGENASE"/>
    <property type="match status" value="1"/>
</dbReference>
<keyword evidence="4" id="KW-1185">Reference proteome</keyword>
<protein>
    <submittedName>
        <fullName evidence="3">Uncharacterized protein</fullName>
    </submittedName>
</protein>
<comment type="caution">
    <text evidence="3">The sequence shown here is derived from an EMBL/GenBank/DDBJ whole genome shotgun (WGS) entry which is preliminary data.</text>
</comment>
<comment type="similarity">
    <text evidence="1">Belongs to the short-chain dehydrogenases/reductases (SDR) family.</text>
</comment>
<gene>
    <name evidence="3" type="ORF">QQX98_002790</name>
</gene>
<proteinExistence type="inferred from homology"/>
<dbReference type="PANTHER" id="PTHR24320:SF272">
    <property type="entry name" value="NAD(P)-BINDING ROSSMANN-FOLD SUPERFAMILY PROTEIN"/>
    <property type="match status" value="1"/>
</dbReference>
<dbReference type="InterPro" id="IPR036291">
    <property type="entry name" value="NAD(P)-bd_dom_sf"/>
</dbReference>
<evidence type="ECO:0000256" key="1">
    <source>
        <dbReference type="ARBA" id="ARBA00006484"/>
    </source>
</evidence>
<name>A0ABR1HHA8_9HYPO</name>
<sequence>MVSYGQAKTANILMANEIERRYGAKGLHGLAVHPGIIGTNLGQYLDPSVMKSMAEDKKSLSLMKDVGQGASTSALAAVGREWEGRGACYLADCAVQGPAKADASPWDMSEQGYVPWAFDEESAKKLWDISVRLVEKWTAA</sequence>
<dbReference type="Gene3D" id="3.40.50.720">
    <property type="entry name" value="NAD(P)-binding Rossmann-like Domain"/>
    <property type="match status" value="1"/>
</dbReference>
<dbReference type="EMBL" id="JAZAVJ010000030">
    <property type="protein sequence ID" value="KAK7420367.1"/>
    <property type="molecule type" value="Genomic_DNA"/>
</dbReference>
<accession>A0ABR1HHA8</accession>
<keyword evidence="2" id="KW-0560">Oxidoreductase</keyword>
<evidence type="ECO:0000313" key="4">
    <source>
        <dbReference type="Proteomes" id="UP001498476"/>
    </source>
</evidence>
<dbReference type="SUPFAM" id="SSF51735">
    <property type="entry name" value="NAD(P)-binding Rossmann-fold domains"/>
    <property type="match status" value="1"/>
</dbReference>